<evidence type="ECO:0000313" key="2">
    <source>
        <dbReference type="Proteomes" id="UP000315783"/>
    </source>
</evidence>
<accession>A0A545UTW7</accession>
<sequence length="425" mass="47014">MASRHSLMENLAVNLEALHILESNRDGLRFSPPDGFRRSPVPRYLFRVCSPNSAGRTTLDVVESASAASSYHASRTCLFRMDDPTLAADMVSKHLRSLLAALVYVFYRRARCSERLRDISVFVVDTWAFREDTFARDLDLIRAFARHDGGDLANLAGLRRRRRHGRWAGSYAFGEYLTQGALSLAGRCARVTAQDMVDCGLLELHPRFAEFARWAKGDEAWADLVIELREPFYTRPASSASAAGGRRVFPNDAQIMSRIGNLFGVGWRAPIAVALLSLAPNRTGAVELLLNFGLLGQVWDPTKEACLDSATGVDPDNTLPEVAEFIYNLNDSYLEFAEVGVRSYIDQVAETLDAAQRLISKADKVRQPPRDFAATARRSSLFRLVRALSELAHHALPEENVTGVVTSASSDECTSDETGRGAWSL</sequence>
<dbReference type="EMBL" id="SPUK01000013">
    <property type="protein sequence ID" value="TQV92911.1"/>
    <property type="molecule type" value="Genomic_DNA"/>
</dbReference>
<keyword evidence="2" id="KW-1185">Reference proteome</keyword>
<evidence type="ECO:0000313" key="1">
    <source>
        <dbReference type="EMBL" id="TQV92911.1"/>
    </source>
</evidence>
<dbReference type="AlphaFoldDB" id="A0A545UTW7"/>
<dbReference type="OrthoDB" id="4152607at2759"/>
<protein>
    <submittedName>
        <fullName evidence="1">Uncharacterized protein</fullName>
    </submittedName>
</protein>
<comment type="caution">
    <text evidence="1">The sequence shown here is derived from an EMBL/GenBank/DDBJ whole genome shotgun (WGS) entry which is preliminary data.</text>
</comment>
<name>A0A545UTW7_9HYPO</name>
<organism evidence="1 2">
    <name type="scientific">Cordyceps javanica</name>
    <dbReference type="NCBI Taxonomy" id="43265"/>
    <lineage>
        <taxon>Eukaryota</taxon>
        <taxon>Fungi</taxon>
        <taxon>Dikarya</taxon>
        <taxon>Ascomycota</taxon>
        <taxon>Pezizomycotina</taxon>
        <taxon>Sordariomycetes</taxon>
        <taxon>Hypocreomycetidae</taxon>
        <taxon>Hypocreales</taxon>
        <taxon>Cordycipitaceae</taxon>
        <taxon>Cordyceps</taxon>
    </lineage>
</organism>
<proteinExistence type="predicted"/>
<gene>
    <name evidence="1" type="ORF">IF1G_08214</name>
</gene>
<dbReference type="Proteomes" id="UP000315783">
    <property type="component" value="Unassembled WGS sequence"/>
</dbReference>
<dbReference type="STRING" id="43265.A0A545UTW7"/>
<reference evidence="1 2" key="1">
    <citation type="journal article" date="2019" name="Appl. Microbiol. Biotechnol.">
        <title>Genome sequence of Isaria javanica and comparative genome analysis insights into family S53 peptidase evolution in fungal entomopathogens.</title>
        <authorList>
            <person name="Lin R."/>
            <person name="Zhang X."/>
            <person name="Xin B."/>
            <person name="Zou M."/>
            <person name="Gao Y."/>
            <person name="Qin F."/>
            <person name="Hu Q."/>
            <person name="Xie B."/>
            <person name="Cheng X."/>
        </authorList>
    </citation>
    <scope>NUCLEOTIDE SEQUENCE [LARGE SCALE GENOMIC DNA]</scope>
    <source>
        <strain evidence="1 2">IJ1G</strain>
    </source>
</reference>